<sequence>DYLKTLGKVATSSTPETEEIEQLNDFLEPYDPLVSYFVHVESAALHGRGTTVDATTQLRHWLHTVYYGPTHDRSVRNIWSAMRLLLDHPHAVASEVDRWSHLDGLLEVMEHRWNQRMSQRGQRLKYEPIDTEVSIQVIEDALSEMERLRTAAGVSEDDWSVRREVVEQTLLRPLRVHRARQARQYAASDVLGGRVPVDQIDLFTEFFEERDDRVFAMQDHPVVEFGIDPGPQFCLDVAEVDEHAAVINLVSFEDDDRTAVMAVEMAALPLVVEEAVSVAELDLL</sequence>
<evidence type="ECO:0000313" key="1">
    <source>
        <dbReference type="EMBL" id="CAK9062147.1"/>
    </source>
</evidence>
<name>A0ABP0NGZ1_9DINO</name>
<feature type="non-terminal residue" evidence="1">
    <location>
        <position position="1"/>
    </location>
</feature>
<accession>A0ABP0NGZ1</accession>
<keyword evidence="2" id="KW-1185">Reference proteome</keyword>
<evidence type="ECO:0000313" key="2">
    <source>
        <dbReference type="Proteomes" id="UP001642464"/>
    </source>
</evidence>
<protein>
    <submittedName>
        <fullName evidence="1">Spermidine synthase</fullName>
    </submittedName>
</protein>
<proteinExistence type="predicted"/>
<organism evidence="1 2">
    <name type="scientific">Durusdinium trenchii</name>
    <dbReference type="NCBI Taxonomy" id="1381693"/>
    <lineage>
        <taxon>Eukaryota</taxon>
        <taxon>Sar</taxon>
        <taxon>Alveolata</taxon>
        <taxon>Dinophyceae</taxon>
        <taxon>Suessiales</taxon>
        <taxon>Symbiodiniaceae</taxon>
        <taxon>Durusdinium</taxon>
    </lineage>
</organism>
<gene>
    <name evidence="1" type="ORF">SCF082_LOCUS32436</name>
</gene>
<feature type="non-terminal residue" evidence="1">
    <location>
        <position position="284"/>
    </location>
</feature>
<reference evidence="1 2" key="1">
    <citation type="submission" date="2024-02" db="EMBL/GenBank/DDBJ databases">
        <authorList>
            <person name="Chen Y."/>
            <person name="Shah S."/>
            <person name="Dougan E. K."/>
            <person name="Thang M."/>
            <person name="Chan C."/>
        </authorList>
    </citation>
    <scope>NUCLEOTIDE SEQUENCE [LARGE SCALE GENOMIC DNA]</scope>
</reference>
<dbReference type="EMBL" id="CAXAMM010028082">
    <property type="protein sequence ID" value="CAK9062147.1"/>
    <property type="molecule type" value="Genomic_DNA"/>
</dbReference>
<dbReference type="Proteomes" id="UP001642464">
    <property type="component" value="Unassembled WGS sequence"/>
</dbReference>
<comment type="caution">
    <text evidence="1">The sequence shown here is derived from an EMBL/GenBank/DDBJ whole genome shotgun (WGS) entry which is preliminary data.</text>
</comment>